<evidence type="ECO:0000256" key="7">
    <source>
        <dbReference type="ARBA" id="ARBA00022723"/>
    </source>
</evidence>
<dbReference type="Pfam" id="PF03454">
    <property type="entry name" value="MoeA_C"/>
    <property type="match status" value="1"/>
</dbReference>
<dbReference type="RefSeq" id="WP_023433672.1">
    <property type="nucleotide sequence ID" value="NZ_AWXZ01000039.1"/>
</dbReference>
<organism evidence="13 14">
    <name type="scientific">Lutibaculum baratangense AMV1</name>
    <dbReference type="NCBI Taxonomy" id="631454"/>
    <lineage>
        <taxon>Bacteria</taxon>
        <taxon>Pseudomonadati</taxon>
        <taxon>Pseudomonadota</taxon>
        <taxon>Alphaproteobacteria</taxon>
        <taxon>Hyphomicrobiales</taxon>
        <taxon>Tepidamorphaceae</taxon>
        <taxon>Lutibaculum</taxon>
    </lineage>
</organism>
<comment type="catalytic activity">
    <reaction evidence="10">
        <text>adenylyl-molybdopterin + molybdate = Mo-molybdopterin + AMP + H(+)</text>
        <dbReference type="Rhea" id="RHEA:35047"/>
        <dbReference type="ChEBI" id="CHEBI:15378"/>
        <dbReference type="ChEBI" id="CHEBI:36264"/>
        <dbReference type="ChEBI" id="CHEBI:62727"/>
        <dbReference type="ChEBI" id="CHEBI:71302"/>
        <dbReference type="ChEBI" id="CHEBI:456215"/>
        <dbReference type="EC" id="2.10.1.1"/>
    </reaction>
</comment>
<dbReference type="GO" id="GO:0006777">
    <property type="term" value="P:Mo-molybdopterin cofactor biosynthetic process"/>
    <property type="evidence" value="ECO:0007669"/>
    <property type="project" value="UniProtKB-UniRule"/>
</dbReference>
<dbReference type="FunFam" id="3.40.980.10:FF:000004">
    <property type="entry name" value="Molybdopterin molybdenumtransferase"/>
    <property type="match status" value="1"/>
</dbReference>
<dbReference type="SUPFAM" id="SSF53218">
    <property type="entry name" value="Molybdenum cofactor biosynthesis proteins"/>
    <property type="match status" value="1"/>
</dbReference>
<evidence type="ECO:0000313" key="14">
    <source>
        <dbReference type="Proteomes" id="UP000017819"/>
    </source>
</evidence>
<dbReference type="SMART" id="SM00852">
    <property type="entry name" value="MoCF_biosynth"/>
    <property type="match status" value="1"/>
</dbReference>
<dbReference type="GO" id="GO:0046872">
    <property type="term" value="F:metal ion binding"/>
    <property type="evidence" value="ECO:0007669"/>
    <property type="project" value="UniProtKB-UniRule"/>
</dbReference>
<comment type="caution">
    <text evidence="13">The sequence shown here is derived from an EMBL/GenBank/DDBJ whole genome shotgun (WGS) entry which is preliminary data.</text>
</comment>
<evidence type="ECO:0000256" key="10">
    <source>
        <dbReference type="ARBA" id="ARBA00047317"/>
    </source>
</evidence>
<protein>
    <recommendedName>
        <fullName evidence="11">Molybdopterin molybdenumtransferase</fullName>
        <ecNumber evidence="11">2.10.1.1</ecNumber>
    </recommendedName>
</protein>
<dbReference type="PATRIC" id="fig|631454.5.peg.3515"/>
<dbReference type="EMBL" id="AWXZ01000039">
    <property type="protein sequence ID" value="ESR23486.1"/>
    <property type="molecule type" value="Genomic_DNA"/>
</dbReference>
<dbReference type="GO" id="GO:0061599">
    <property type="term" value="F:molybdopterin molybdotransferase activity"/>
    <property type="evidence" value="ECO:0007669"/>
    <property type="project" value="UniProtKB-UniRule"/>
</dbReference>
<proteinExistence type="inferred from homology"/>
<dbReference type="PANTHER" id="PTHR10192:SF5">
    <property type="entry name" value="GEPHYRIN"/>
    <property type="match status" value="1"/>
</dbReference>
<gene>
    <name evidence="13" type="ORF">N177_3554</name>
</gene>
<dbReference type="UniPathway" id="UPA00344"/>
<dbReference type="PROSITE" id="PS01079">
    <property type="entry name" value="MOCF_BIOSYNTHESIS_2"/>
    <property type="match status" value="1"/>
</dbReference>
<dbReference type="OrthoDB" id="9804758at2"/>
<evidence type="ECO:0000256" key="3">
    <source>
        <dbReference type="ARBA" id="ARBA00005046"/>
    </source>
</evidence>
<dbReference type="Pfam" id="PF03453">
    <property type="entry name" value="MoeA_N"/>
    <property type="match status" value="1"/>
</dbReference>
<evidence type="ECO:0000256" key="8">
    <source>
        <dbReference type="ARBA" id="ARBA00022842"/>
    </source>
</evidence>
<dbReference type="InterPro" id="IPR036425">
    <property type="entry name" value="MoaB/Mog-like_dom_sf"/>
</dbReference>
<dbReference type="InterPro" id="IPR036688">
    <property type="entry name" value="MoeA_C_domain_IV_sf"/>
</dbReference>
<evidence type="ECO:0000256" key="2">
    <source>
        <dbReference type="ARBA" id="ARBA00002901"/>
    </source>
</evidence>
<dbReference type="AlphaFoldDB" id="V4RBH0"/>
<dbReference type="InterPro" id="IPR036135">
    <property type="entry name" value="MoeA_linker/N_sf"/>
</dbReference>
<dbReference type="Gene3D" id="3.90.105.10">
    <property type="entry name" value="Molybdopterin biosynthesis moea protein, domain 2"/>
    <property type="match status" value="1"/>
</dbReference>
<feature type="domain" description="MoaB/Mog" evidence="12">
    <location>
        <begin position="178"/>
        <end position="317"/>
    </location>
</feature>
<evidence type="ECO:0000313" key="13">
    <source>
        <dbReference type="EMBL" id="ESR23486.1"/>
    </source>
</evidence>
<dbReference type="SUPFAM" id="SSF63867">
    <property type="entry name" value="MoeA C-terminal domain-like"/>
    <property type="match status" value="1"/>
</dbReference>
<evidence type="ECO:0000256" key="1">
    <source>
        <dbReference type="ARBA" id="ARBA00001946"/>
    </source>
</evidence>
<comment type="function">
    <text evidence="2 11">Catalyzes the insertion of molybdate into adenylated molybdopterin with the concomitant release of AMP.</text>
</comment>
<dbReference type="GO" id="GO:0005829">
    <property type="term" value="C:cytosol"/>
    <property type="evidence" value="ECO:0007669"/>
    <property type="project" value="TreeGrafter"/>
</dbReference>
<evidence type="ECO:0000256" key="6">
    <source>
        <dbReference type="ARBA" id="ARBA00022679"/>
    </source>
</evidence>
<dbReference type="NCBIfam" id="NF045515">
    <property type="entry name" value="Glp_gephyrin"/>
    <property type="match status" value="1"/>
</dbReference>
<dbReference type="eggNOG" id="COG0303">
    <property type="taxonomic scope" value="Bacteria"/>
</dbReference>
<comment type="cofactor">
    <cofactor evidence="1 11">
        <name>Mg(2+)</name>
        <dbReference type="ChEBI" id="CHEBI:18420"/>
    </cofactor>
</comment>
<evidence type="ECO:0000256" key="4">
    <source>
        <dbReference type="ARBA" id="ARBA00010763"/>
    </source>
</evidence>
<keyword evidence="5 11" id="KW-0500">Molybdenum</keyword>
<dbReference type="STRING" id="631454.N177_3554"/>
<keyword evidence="9 11" id="KW-0501">Molybdenum cofactor biosynthesis</keyword>
<reference evidence="13 14" key="1">
    <citation type="journal article" date="2014" name="Genome Announc.">
        <title>Draft Genome Sequence of Lutibaculum baratangense Strain AMV1T, Isolated from a Mud Volcano in Andamans, India.</title>
        <authorList>
            <person name="Singh A."/>
            <person name="Sreenivas A."/>
            <person name="Sathyanarayana Reddy G."/>
            <person name="Pinnaka A.K."/>
            <person name="Shivaji S."/>
        </authorList>
    </citation>
    <scope>NUCLEOTIDE SEQUENCE [LARGE SCALE GENOMIC DNA]</scope>
    <source>
        <strain evidence="13 14">AMV1</strain>
    </source>
</reference>
<sequence length="402" mass="42162">MSGLLPVADALAAILEGVTPLEAETVPLDLCLGRVLAADVASRRTQPPWDTSAMDGYAARAADLAGLPAELRIVGESRAGERFGGEVGPGEAARIFTGAPLPTGADTIVIQEDADRRGDTVTVREAGRPGRFVRRRGLDFREGEVLLEAGRVLAPADIAIAAAMNHPELPVRRRPRVALLSTGDELVAPGGDPGPDQIIASNAYGVGAMMRRAGADPIDLGIVADKPEATSAAFDRASEESPEVLVTLGGASVGEHDLVHAGLEAKGAKLGFWKIAMRPGKPLMFGRLGPMRVLGLPGNPVSSMVCAQLFVVPLVKALLGLPPDTQEEEAILGGDLGENDKRQDYMRATLKKTPQGLVATPHGRQDSSMLATLHRSQCLLVRPPFAPAAKAGDPCRIVRLDV</sequence>
<dbReference type="FunFam" id="2.170.190.11:FF:000004">
    <property type="entry name" value="Molybdopterin molybdenumtransferase"/>
    <property type="match status" value="1"/>
</dbReference>
<keyword evidence="14" id="KW-1185">Reference proteome</keyword>
<dbReference type="InterPro" id="IPR001453">
    <property type="entry name" value="MoaB/Mog_dom"/>
</dbReference>
<dbReference type="InterPro" id="IPR038987">
    <property type="entry name" value="MoeA-like"/>
</dbReference>
<evidence type="ECO:0000256" key="5">
    <source>
        <dbReference type="ARBA" id="ARBA00022505"/>
    </source>
</evidence>
<evidence type="ECO:0000256" key="9">
    <source>
        <dbReference type="ARBA" id="ARBA00023150"/>
    </source>
</evidence>
<dbReference type="Gene3D" id="2.170.190.11">
    <property type="entry name" value="Molybdopterin biosynthesis moea protein, domain 3"/>
    <property type="match status" value="1"/>
</dbReference>
<dbReference type="Gene3D" id="3.40.980.10">
    <property type="entry name" value="MoaB/Mog-like domain"/>
    <property type="match status" value="1"/>
</dbReference>
<evidence type="ECO:0000256" key="11">
    <source>
        <dbReference type="RuleBase" id="RU365090"/>
    </source>
</evidence>
<dbReference type="SUPFAM" id="SSF63882">
    <property type="entry name" value="MoeA N-terminal region -like"/>
    <property type="match status" value="1"/>
</dbReference>
<dbReference type="Gene3D" id="2.40.340.10">
    <property type="entry name" value="MoeA, C-terminal, domain IV"/>
    <property type="match status" value="1"/>
</dbReference>
<dbReference type="InterPro" id="IPR005110">
    <property type="entry name" value="MoeA_linker/N"/>
</dbReference>
<dbReference type="EC" id="2.10.1.1" evidence="11"/>
<keyword evidence="7 11" id="KW-0479">Metal-binding</keyword>
<comment type="pathway">
    <text evidence="3 11">Cofactor biosynthesis; molybdopterin biosynthesis.</text>
</comment>
<dbReference type="PANTHER" id="PTHR10192">
    <property type="entry name" value="MOLYBDOPTERIN BIOSYNTHESIS PROTEIN"/>
    <property type="match status" value="1"/>
</dbReference>
<dbReference type="InterPro" id="IPR008284">
    <property type="entry name" value="MoCF_biosynth_CS"/>
</dbReference>
<comment type="similarity">
    <text evidence="4 11">Belongs to the MoeA family.</text>
</comment>
<dbReference type="Proteomes" id="UP000017819">
    <property type="component" value="Unassembled WGS sequence"/>
</dbReference>
<keyword evidence="6 11" id="KW-0808">Transferase</keyword>
<dbReference type="InterPro" id="IPR005111">
    <property type="entry name" value="MoeA_C_domain_IV"/>
</dbReference>
<accession>V4RBH0</accession>
<keyword evidence="8 11" id="KW-0460">Magnesium</keyword>
<dbReference type="CDD" id="cd00887">
    <property type="entry name" value="MoeA"/>
    <property type="match status" value="1"/>
</dbReference>
<dbReference type="Pfam" id="PF00994">
    <property type="entry name" value="MoCF_biosynth"/>
    <property type="match status" value="1"/>
</dbReference>
<name>V4RBH0_9HYPH</name>
<evidence type="ECO:0000259" key="12">
    <source>
        <dbReference type="SMART" id="SM00852"/>
    </source>
</evidence>